<dbReference type="Proteomes" id="UP000293952">
    <property type="component" value="Unassembled WGS sequence"/>
</dbReference>
<proteinExistence type="predicted"/>
<keyword evidence="3" id="KW-1185">Reference proteome</keyword>
<name>A0A4Q4KPV7_9FLAO</name>
<evidence type="ECO:0000313" key="2">
    <source>
        <dbReference type="EMBL" id="RYM35530.1"/>
    </source>
</evidence>
<organism evidence="2 3">
    <name type="scientific">Brumimicrobium glaciale</name>
    <dbReference type="NCBI Taxonomy" id="200475"/>
    <lineage>
        <taxon>Bacteria</taxon>
        <taxon>Pseudomonadati</taxon>
        <taxon>Bacteroidota</taxon>
        <taxon>Flavobacteriia</taxon>
        <taxon>Flavobacteriales</taxon>
        <taxon>Crocinitomicaceae</taxon>
        <taxon>Brumimicrobium</taxon>
    </lineage>
</organism>
<feature type="compositionally biased region" description="Basic and acidic residues" evidence="1">
    <location>
        <begin position="27"/>
        <end position="39"/>
    </location>
</feature>
<evidence type="ECO:0000256" key="1">
    <source>
        <dbReference type="SAM" id="MobiDB-lite"/>
    </source>
</evidence>
<dbReference type="RefSeq" id="WP_130091897.1">
    <property type="nucleotide sequence ID" value="NZ_SETE01000001.1"/>
</dbReference>
<feature type="region of interest" description="Disordered" evidence="1">
    <location>
        <begin position="20"/>
        <end position="42"/>
    </location>
</feature>
<gene>
    <name evidence="2" type="ORF">ERX46_00650</name>
</gene>
<comment type="caution">
    <text evidence="2">The sequence shown here is derived from an EMBL/GenBank/DDBJ whole genome shotgun (WGS) entry which is preliminary data.</text>
</comment>
<accession>A0A4Q4KPV7</accession>
<dbReference type="AlphaFoldDB" id="A0A4Q4KPV7"/>
<reference evidence="2 3" key="1">
    <citation type="submission" date="2019-02" db="EMBL/GenBank/DDBJ databases">
        <title>Genome sequence of the sea-ice species Brumimicrobium glaciale.</title>
        <authorList>
            <person name="Bowman J.P."/>
        </authorList>
    </citation>
    <scope>NUCLEOTIDE SEQUENCE [LARGE SCALE GENOMIC DNA]</scope>
    <source>
        <strain evidence="2 3">IC156</strain>
    </source>
</reference>
<evidence type="ECO:0000313" key="3">
    <source>
        <dbReference type="Proteomes" id="UP000293952"/>
    </source>
</evidence>
<sequence length="212" mass="23972">MRSVTLIIVSVFLMYSCSNDESQENTTGKEEVQDLKSDSLPDAEWNGEYMKIKDETEPKVTRKSQGSDFYSMGRVDMKIGENLVDFSIFERKKNALVFTNGSITAFIKSAFDEDITLKFKKKDIVVNHKGKYKADPSEKANNSFSMSILAGEKDHQKEYTIENGEAEILHFSPRLGTLEVKIKGDFLKKDGSKQKGEGMIKMNFESAVMTTM</sequence>
<dbReference type="OrthoDB" id="1467030at2"/>
<dbReference type="PROSITE" id="PS51257">
    <property type="entry name" value="PROKAR_LIPOPROTEIN"/>
    <property type="match status" value="1"/>
</dbReference>
<protein>
    <submittedName>
        <fullName evidence="2">Uncharacterized protein</fullName>
    </submittedName>
</protein>
<dbReference type="EMBL" id="SETE01000001">
    <property type="protein sequence ID" value="RYM35530.1"/>
    <property type="molecule type" value="Genomic_DNA"/>
</dbReference>